<proteinExistence type="predicted"/>
<reference evidence="3" key="1">
    <citation type="submission" date="2017-02" db="UniProtKB">
        <authorList>
            <consortium name="WormBaseParasite"/>
        </authorList>
    </citation>
    <scope>IDENTIFICATION</scope>
</reference>
<organism evidence="2 3">
    <name type="scientific">Ascaris lumbricoides</name>
    <name type="common">Giant roundworm</name>
    <dbReference type="NCBI Taxonomy" id="6252"/>
    <lineage>
        <taxon>Eukaryota</taxon>
        <taxon>Metazoa</taxon>
        <taxon>Ecdysozoa</taxon>
        <taxon>Nematoda</taxon>
        <taxon>Chromadorea</taxon>
        <taxon>Rhabditida</taxon>
        <taxon>Spirurina</taxon>
        <taxon>Ascaridomorpha</taxon>
        <taxon>Ascaridoidea</taxon>
        <taxon>Ascarididae</taxon>
        <taxon>Ascaris</taxon>
    </lineage>
</organism>
<name>A0A0M3HQ15_ASCLU</name>
<feature type="region of interest" description="Disordered" evidence="1">
    <location>
        <begin position="1"/>
        <end position="53"/>
    </location>
</feature>
<evidence type="ECO:0000313" key="3">
    <source>
        <dbReference type="WBParaSite" id="ALUE_0000409101-mRNA-1"/>
    </source>
</evidence>
<protein>
    <submittedName>
        <fullName evidence="3">Gag-pol polyprotein</fullName>
    </submittedName>
</protein>
<accession>A0A0M3HQ15</accession>
<sequence>MSRKKAVPRDTAKDIILGLAPSGAGPREPREGIAQPIDRSTSKLAATPQPPLISPQIDPSAIVNLQNLFSQFQRQYNQFVNANQQKVPTDAASLQTYITSFECFQEALESLLKVKAMITLKVARTLESLIRMLLYE</sequence>
<dbReference type="WBParaSite" id="ALUE_0000409101-mRNA-1">
    <property type="protein sequence ID" value="ALUE_0000409101-mRNA-1"/>
    <property type="gene ID" value="ALUE_0000409101"/>
</dbReference>
<evidence type="ECO:0000256" key="1">
    <source>
        <dbReference type="SAM" id="MobiDB-lite"/>
    </source>
</evidence>
<evidence type="ECO:0000313" key="2">
    <source>
        <dbReference type="Proteomes" id="UP000036681"/>
    </source>
</evidence>
<dbReference type="Proteomes" id="UP000036681">
    <property type="component" value="Unplaced"/>
</dbReference>
<keyword evidence="2" id="KW-1185">Reference proteome</keyword>
<dbReference type="AlphaFoldDB" id="A0A0M3HQ15"/>